<comment type="subunit">
    <text evidence="5">Homodimer.</text>
</comment>
<sequence length="183" mass="20748">MAIEVKETAIAEVKIIEPTVFSDSRGHFFESFNAREFEENVARGHVFVQDNHSRSTRGVLRGLHYQIQRPQGKLVRVMVGEVFDVAVDLRLSSPSFGKWVGTRLSAKNYRQLWVPPGFAHGFIVLSPSAELLYKTTDFWFPEYERSLLWSDPEVGIDWPNGAEPVLSPKDASGKLLYEAECFA</sequence>
<dbReference type="EMBL" id="CP139965">
    <property type="protein sequence ID" value="WQD80859.1"/>
    <property type="molecule type" value="Genomic_DNA"/>
</dbReference>
<dbReference type="RefSeq" id="WP_114810061.1">
    <property type="nucleotide sequence ID" value="NZ_CP139965.1"/>
</dbReference>
<dbReference type="InterPro" id="IPR000888">
    <property type="entry name" value="RmlC-like"/>
</dbReference>
<evidence type="ECO:0000313" key="6">
    <source>
        <dbReference type="EMBL" id="WQD80859.1"/>
    </source>
</evidence>
<evidence type="ECO:0000256" key="5">
    <source>
        <dbReference type="RuleBase" id="RU364069"/>
    </source>
</evidence>
<gene>
    <name evidence="6" type="primary">rfbC</name>
    <name evidence="6" type="ORF">U0042_02625</name>
</gene>
<dbReference type="InterPro" id="IPR011051">
    <property type="entry name" value="RmlC_Cupin_sf"/>
</dbReference>
<dbReference type="EC" id="5.1.3.13" evidence="3 5"/>
<keyword evidence="5 6" id="KW-0413">Isomerase</keyword>
<protein>
    <recommendedName>
        <fullName evidence="4 5">dTDP-4-dehydrorhamnose 3,5-epimerase</fullName>
        <ecNumber evidence="3 5">5.1.3.13</ecNumber>
    </recommendedName>
    <alternativeName>
        <fullName evidence="5">Thymidine diphospho-4-keto-rhamnose 3,5-epimerase</fullName>
    </alternativeName>
</protein>
<keyword evidence="7" id="KW-1185">Reference proteome</keyword>
<dbReference type="CDD" id="cd00438">
    <property type="entry name" value="cupin_RmlC"/>
    <property type="match status" value="1"/>
</dbReference>
<evidence type="ECO:0000256" key="3">
    <source>
        <dbReference type="ARBA" id="ARBA00012098"/>
    </source>
</evidence>
<dbReference type="GO" id="GO:0008830">
    <property type="term" value="F:dTDP-4-dehydrorhamnose 3,5-epimerase activity"/>
    <property type="evidence" value="ECO:0007669"/>
    <property type="project" value="UniProtKB-EC"/>
</dbReference>
<dbReference type="Gene3D" id="2.60.120.10">
    <property type="entry name" value="Jelly Rolls"/>
    <property type="match status" value="1"/>
</dbReference>
<dbReference type="Pfam" id="PF00908">
    <property type="entry name" value="dTDP_sugar_isom"/>
    <property type="match status" value="1"/>
</dbReference>
<accession>A0ABZ0WTY5</accession>
<comment type="pathway">
    <text evidence="5">Carbohydrate biosynthesis; dTDP-L-rhamnose biosynthesis.</text>
</comment>
<comment type="function">
    <text evidence="2 5">Catalyzes the epimerization of the C3' and C5'positions of dTDP-6-deoxy-D-xylo-4-hexulose, forming dTDP-6-deoxy-L-lyxo-4-hexulose.</text>
</comment>
<dbReference type="Proteomes" id="UP001325479">
    <property type="component" value="Chromosome"/>
</dbReference>
<dbReference type="PANTHER" id="PTHR21047:SF2">
    <property type="entry name" value="THYMIDINE DIPHOSPHO-4-KETO-RHAMNOSE 3,5-EPIMERASE"/>
    <property type="match status" value="1"/>
</dbReference>
<dbReference type="InterPro" id="IPR014710">
    <property type="entry name" value="RmlC-like_jellyroll"/>
</dbReference>
<evidence type="ECO:0000256" key="4">
    <source>
        <dbReference type="ARBA" id="ARBA00019595"/>
    </source>
</evidence>
<comment type="catalytic activity">
    <reaction evidence="1 5">
        <text>dTDP-4-dehydro-6-deoxy-alpha-D-glucose = dTDP-4-dehydro-beta-L-rhamnose</text>
        <dbReference type="Rhea" id="RHEA:16969"/>
        <dbReference type="ChEBI" id="CHEBI:57649"/>
        <dbReference type="ChEBI" id="CHEBI:62830"/>
        <dbReference type="EC" id="5.1.3.13"/>
    </reaction>
</comment>
<evidence type="ECO:0000256" key="1">
    <source>
        <dbReference type="ARBA" id="ARBA00001298"/>
    </source>
</evidence>
<reference evidence="6 7" key="1">
    <citation type="submission" date="2023-12" db="EMBL/GenBank/DDBJ databases">
        <title>Genome sequencing and assembly of bacterial species from a model synthetic community.</title>
        <authorList>
            <person name="Hogle S.L."/>
        </authorList>
    </citation>
    <scope>NUCLEOTIDE SEQUENCE [LARGE SCALE GENOMIC DNA]</scope>
    <source>
        <strain evidence="6 7">HAMBI 2494</strain>
    </source>
</reference>
<name>A0ABZ0WTY5_9BURK</name>
<dbReference type="SUPFAM" id="SSF51182">
    <property type="entry name" value="RmlC-like cupins"/>
    <property type="match status" value="1"/>
</dbReference>
<evidence type="ECO:0000256" key="2">
    <source>
        <dbReference type="ARBA" id="ARBA00001997"/>
    </source>
</evidence>
<organism evidence="6 7">
    <name type="scientific">Paraburkholderia kururiensis</name>
    <dbReference type="NCBI Taxonomy" id="984307"/>
    <lineage>
        <taxon>Bacteria</taxon>
        <taxon>Pseudomonadati</taxon>
        <taxon>Pseudomonadota</taxon>
        <taxon>Betaproteobacteria</taxon>
        <taxon>Burkholderiales</taxon>
        <taxon>Burkholderiaceae</taxon>
        <taxon>Paraburkholderia</taxon>
    </lineage>
</organism>
<proteinExistence type="inferred from homology"/>
<comment type="similarity">
    <text evidence="5">Belongs to the dTDP-4-dehydrorhamnose 3,5-epimerase family.</text>
</comment>
<dbReference type="PANTHER" id="PTHR21047">
    <property type="entry name" value="DTDP-6-DEOXY-D-GLUCOSE-3,5 EPIMERASE"/>
    <property type="match status" value="1"/>
</dbReference>
<dbReference type="NCBIfam" id="TIGR01221">
    <property type="entry name" value="rmlC"/>
    <property type="match status" value="1"/>
</dbReference>
<evidence type="ECO:0000313" key="7">
    <source>
        <dbReference type="Proteomes" id="UP001325479"/>
    </source>
</evidence>